<feature type="region of interest" description="Disordered" evidence="4">
    <location>
        <begin position="1"/>
        <end position="87"/>
    </location>
</feature>
<dbReference type="AlphaFoldDB" id="A0A2I1IPP3"/>
<dbReference type="InterPro" id="IPR004437">
    <property type="entry name" value="ParB/RepB/Spo0J"/>
</dbReference>
<organism evidence="6 7">
    <name type="scientific">Winkia neuii</name>
    <dbReference type="NCBI Taxonomy" id="33007"/>
    <lineage>
        <taxon>Bacteria</taxon>
        <taxon>Bacillati</taxon>
        <taxon>Actinomycetota</taxon>
        <taxon>Actinomycetes</taxon>
        <taxon>Actinomycetales</taxon>
        <taxon>Actinomycetaceae</taxon>
        <taxon>Winkia</taxon>
    </lineage>
</organism>
<dbReference type="PANTHER" id="PTHR33375:SF1">
    <property type="entry name" value="CHROMOSOME-PARTITIONING PROTEIN PARB-RELATED"/>
    <property type="match status" value="1"/>
</dbReference>
<feature type="compositionally biased region" description="Basic and acidic residues" evidence="4">
    <location>
        <begin position="20"/>
        <end position="31"/>
    </location>
</feature>
<evidence type="ECO:0000256" key="3">
    <source>
        <dbReference type="ARBA" id="ARBA00023125"/>
    </source>
</evidence>
<dbReference type="SUPFAM" id="SSF109709">
    <property type="entry name" value="KorB DNA-binding domain-like"/>
    <property type="match status" value="1"/>
</dbReference>
<dbReference type="PANTHER" id="PTHR33375">
    <property type="entry name" value="CHROMOSOME-PARTITIONING PROTEIN PARB-RELATED"/>
    <property type="match status" value="1"/>
</dbReference>
<protein>
    <submittedName>
        <fullName evidence="6">Chromosome partitioning protein ParB</fullName>
    </submittedName>
</protein>
<dbReference type="GO" id="GO:0007059">
    <property type="term" value="P:chromosome segregation"/>
    <property type="evidence" value="ECO:0007669"/>
    <property type="project" value="UniProtKB-KW"/>
</dbReference>
<reference evidence="6 7" key="1">
    <citation type="submission" date="2017-12" db="EMBL/GenBank/DDBJ databases">
        <title>Phylogenetic diversity of female urinary microbiome.</title>
        <authorList>
            <person name="Thomas-White K."/>
            <person name="Wolfe A.J."/>
        </authorList>
    </citation>
    <scope>NUCLEOTIDE SEQUENCE [LARGE SCALE GENOMIC DNA]</scope>
    <source>
        <strain evidence="6 7">UMB0402</strain>
    </source>
</reference>
<keyword evidence="2" id="KW-0159">Chromosome partition</keyword>
<dbReference type="RefSeq" id="WP_024330827.1">
    <property type="nucleotide sequence ID" value="NZ_KQ955225.1"/>
</dbReference>
<dbReference type="InterPro" id="IPR036086">
    <property type="entry name" value="ParB/Sulfiredoxin_sf"/>
</dbReference>
<evidence type="ECO:0000259" key="5">
    <source>
        <dbReference type="SMART" id="SM00470"/>
    </source>
</evidence>
<feature type="compositionally biased region" description="Polar residues" evidence="4">
    <location>
        <begin position="77"/>
        <end position="87"/>
    </location>
</feature>
<dbReference type="InterPro" id="IPR041468">
    <property type="entry name" value="HTH_ParB/Spo0J"/>
</dbReference>
<accession>A0A2I1IPP3</accession>
<dbReference type="GO" id="GO:0003677">
    <property type="term" value="F:DNA binding"/>
    <property type="evidence" value="ECO:0007669"/>
    <property type="project" value="UniProtKB-KW"/>
</dbReference>
<evidence type="ECO:0000313" key="6">
    <source>
        <dbReference type="EMBL" id="PKY73089.1"/>
    </source>
</evidence>
<evidence type="ECO:0000256" key="4">
    <source>
        <dbReference type="SAM" id="MobiDB-lite"/>
    </source>
</evidence>
<dbReference type="FunFam" id="1.10.10.2830:FF:000001">
    <property type="entry name" value="Chromosome partitioning protein ParB"/>
    <property type="match status" value="1"/>
</dbReference>
<evidence type="ECO:0000256" key="2">
    <source>
        <dbReference type="ARBA" id="ARBA00022829"/>
    </source>
</evidence>
<dbReference type="CDD" id="cd16393">
    <property type="entry name" value="SPO0J_N"/>
    <property type="match status" value="1"/>
</dbReference>
<proteinExistence type="inferred from homology"/>
<dbReference type="InterPro" id="IPR003115">
    <property type="entry name" value="ParB_N"/>
</dbReference>
<evidence type="ECO:0000256" key="1">
    <source>
        <dbReference type="ARBA" id="ARBA00006295"/>
    </source>
</evidence>
<dbReference type="InterPro" id="IPR050336">
    <property type="entry name" value="Chromosome_partition/occlusion"/>
</dbReference>
<dbReference type="SMART" id="SM00470">
    <property type="entry name" value="ParB"/>
    <property type="match status" value="1"/>
</dbReference>
<dbReference type="GO" id="GO:0045881">
    <property type="term" value="P:positive regulation of sporulation resulting in formation of a cellular spore"/>
    <property type="evidence" value="ECO:0007669"/>
    <property type="project" value="TreeGrafter"/>
</dbReference>
<comment type="caution">
    <text evidence="6">The sequence shown here is derived from an EMBL/GenBank/DDBJ whole genome shotgun (WGS) entry which is preliminary data.</text>
</comment>
<dbReference type="NCBIfam" id="TIGR00180">
    <property type="entry name" value="parB_part"/>
    <property type="match status" value="1"/>
</dbReference>
<feature type="domain" description="ParB-like N-terminal" evidence="5">
    <location>
        <begin position="98"/>
        <end position="193"/>
    </location>
</feature>
<feature type="compositionally biased region" description="Basic residues" evidence="4">
    <location>
        <begin position="54"/>
        <end position="63"/>
    </location>
</feature>
<keyword evidence="3" id="KW-0238">DNA-binding</keyword>
<dbReference type="Gene3D" id="1.10.10.2830">
    <property type="match status" value="1"/>
</dbReference>
<keyword evidence="7" id="KW-1185">Reference proteome</keyword>
<sequence length="362" mass="39570">MSARRSGGLGRGLGALIPSEQREPEPKKGKPIDIFFPDSKEHPSGGSRSDLLSPRKRPKKAVKKKEAATKAGRAASSGPSGNVSRETNLVKVPGASFGEIAIADIIPNAKQPRRNFDEQELDELSASIEEVGVLQPIVVRPLKELGPKGEHYELIMGERRWRGSKQAGKVTIPAIVRKTAESDLLRDALLENLHRANLNPLEEAAAYQQLMEDFDCTQAELAVRIKRSRPQIANTVRLLKLPAPVQRRVAAGVLSAGHARALLGLSEVADMERFASRIVSEGWSVRSTEEQIALFLRDGAAEPIKKKSRTPIAISATQQSFQDQLGNKLDTRVSVKPGKKRGKIVIEFADEQDFARIAGLLK</sequence>
<comment type="similarity">
    <text evidence="1">Belongs to the ParB family.</text>
</comment>
<dbReference type="FunFam" id="3.90.1530.30:FF:000001">
    <property type="entry name" value="Chromosome partitioning protein ParB"/>
    <property type="match status" value="1"/>
</dbReference>
<dbReference type="STRING" id="33007.HMPREF3198_00699"/>
<dbReference type="GeneID" id="35866070"/>
<gene>
    <name evidence="6" type="ORF">CYJ19_00400</name>
</gene>
<dbReference type="Proteomes" id="UP000235122">
    <property type="component" value="Unassembled WGS sequence"/>
</dbReference>
<dbReference type="SUPFAM" id="SSF110849">
    <property type="entry name" value="ParB/Sulfiredoxin"/>
    <property type="match status" value="1"/>
</dbReference>
<evidence type="ECO:0000313" key="7">
    <source>
        <dbReference type="Proteomes" id="UP000235122"/>
    </source>
</evidence>
<dbReference type="EMBL" id="PKKO01000001">
    <property type="protein sequence ID" value="PKY73089.1"/>
    <property type="molecule type" value="Genomic_DNA"/>
</dbReference>
<dbReference type="Gene3D" id="3.90.1530.30">
    <property type="match status" value="1"/>
</dbReference>
<dbReference type="Pfam" id="PF02195">
    <property type="entry name" value="ParB_N"/>
    <property type="match status" value="1"/>
</dbReference>
<dbReference type="GO" id="GO:0005694">
    <property type="term" value="C:chromosome"/>
    <property type="evidence" value="ECO:0007669"/>
    <property type="project" value="TreeGrafter"/>
</dbReference>
<name>A0A2I1IPP3_9ACTO</name>
<dbReference type="Pfam" id="PF17762">
    <property type="entry name" value="HTH_ParB"/>
    <property type="match status" value="1"/>
</dbReference>